<evidence type="ECO:0000256" key="5">
    <source>
        <dbReference type="SAM" id="MobiDB-lite"/>
    </source>
</evidence>
<gene>
    <name evidence="7" type="ORF">BCR38DRAFT_461882</name>
</gene>
<feature type="region of interest" description="Disordered" evidence="5">
    <location>
        <begin position="1"/>
        <end position="32"/>
    </location>
</feature>
<accession>A0A1Y2D9J5</accession>
<protein>
    <submittedName>
        <fullName evidence="7">Major facilitator superfamily domain-containing protein</fullName>
    </submittedName>
</protein>
<evidence type="ECO:0000256" key="2">
    <source>
        <dbReference type="ARBA" id="ARBA00022692"/>
    </source>
</evidence>
<name>A0A1Y2D9J5_9PEZI</name>
<evidence type="ECO:0000256" key="4">
    <source>
        <dbReference type="ARBA" id="ARBA00023136"/>
    </source>
</evidence>
<dbReference type="OrthoDB" id="10021397at2759"/>
<comment type="subcellular location">
    <subcellularLocation>
        <location evidence="1">Membrane</location>
        <topology evidence="1">Multi-pass membrane protein</topology>
    </subcellularLocation>
</comment>
<feature type="transmembrane region" description="Helical" evidence="6">
    <location>
        <begin position="194"/>
        <end position="215"/>
    </location>
</feature>
<organism evidence="7 8">
    <name type="scientific">Pseudomassariella vexata</name>
    <dbReference type="NCBI Taxonomy" id="1141098"/>
    <lineage>
        <taxon>Eukaryota</taxon>
        <taxon>Fungi</taxon>
        <taxon>Dikarya</taxon>
        <taxon>Ascomycota</taxon>
        <taxon>Pezizomycotina</taxon>
        <taxon>Sordariomycetes</taxon>
        <taxon>Xylariomycetidae</taxon>
        <taxon>Amphisphaeriales</taxon>
        <taxon>Pseudomassariaceae</taxon>
        <taxon>Pseudomassariella</taxon>
    </lineage>
</organism>
<feature type="transmembrane region" description="Helical" evidence="6">
    <location>
        <begin position="143"/>
        <end position="164"/>
    </location>
</feature>
<keyword evidence="8" id="KW-1185">Reference proteome</keyword>
<dbReference type="AlphaFoldDB" id="A0A1Y2D9J5"/>
<keyword evidence="3 6" id="KW-1133">Transmembrane helix</keyword>
<keyword evidence="4 6" id="KW-0472">Membrane</keyword>
<dbReference type="GO" id="GO:0022857">
    <property type="term" value="F:transmembrane transporter activity"/>
    <property type="evidence" value="ECO:0007669"/>
    <property type="project" value="InterPro"/>
</dbReference>
<dbReference type="GO" id="GO:0005886">
    <property type="term" value="C:plasma membrane"/>
    <property type="evidence" value="ECO:0007669"/>
    <property type="project" value="TreeGrafter"/>
</dbReference>
<reference evidence="7 8" key="1">
    <citation type="submission" date="2016-07" db="EMBL/GenBank/DDBJ databases">
        <title>Pervasive Adenine N6-methylation of Active Genes in Fungi.</title>
        <authorList>
            <consortium name="DOE Joint Genome Institute"/>
            <person name="Mondo S.J."/>
            <person name="Dannebaum R.O."/>
            <person name="Kuo R.C."/>
            <person name="Labutti K."/>
            <person name="Haridas S."/>
            <person name="Kuo A."/>
            <person name="Salamov A."/>
            <person name="Ahrendt S.R."/>
            <person name="Lipzen A."/>
            <person name="Sullivan W."/>
            <person name="Andreopoulos W.B."/>
            <person name="Clum A."/>
            <person name="Lindquist E."/>
            <person name="Daum C."/>
            <person name="Ramamoorthy G.K."/>
            <person name="Gryganskyi A."/>
            <person name="Culley D."/>
            <person name="Magnuson J.K."/>
            <person name="James T.Y."/>
            <person name="O'Malley M.A."/>
            <person name="Stajich J.E."/>
            <person name="Spatafora J.W."/>
            <person name="Visel A."/>
            <person name="Grigoriev I.V."/>
        </authorList>
    </citation>
    <scope>NUCLEOTIDE SEQUENCE [LARGE SCALE GENOMIC DNA]</scope>
    <source>
        <strain evidence="7 8">CBS 129021</strain>
    </source>
</reference>
<feature type="transmembrane region" description="Helical" evidence="6">
    <location>
        <begin position="227"/>
        <end position="247"/>
    </location>
</feature>
<evidence type="ECO:0000256" key="1">
    <source>
        <dbReference type="ARBA" id="ARBA00004141"/>
    </source>
</evidence>
<dbReference type="InParanoid" id="A0A1Y2D9J5"/>
<evidence type="ECO:0000256" key="6">
    <source>
        <dbReference type="SAM" id="Phobius"/>
    </source>
</evidence>
<dbReference type="Gene3D" id="1.20.1720.10">
    <property type="entry name" value="Multidrug resistance protein D"/>
    <property type="match status" value="1"/>
</dbReference>
<evidence type="ECO:0000313" key="8">
    <source>
        <dbReference type="Proteomes" id="UP000193689"/>
    </source>
</evidence>
<dbReference type="PANTHER" id="PTHR23501">
    <property type="entry name" value="MAJOR FACILITATOR SUPERFAMILY"/>
    <property type="match status" value="1"/>
</dbReference>
<dbReference type="Proteomes" id="UP000193689">
    <property type="component" value="Unassembled WGS sequence"/>
</dbReference>
<dbReference type="Pfam" id="PF07690">
    <property type="entry name" value="MFS_1"/>
    <property type="match status" value="1"/>
</dbReference>
<feature type="transmembrane region" description="Helical" evidence="6">
    <location>
        <begin position="87"/>
        <end position="106"/>
    </location>
</feature>
<dbReference type="EMBL" id="MCFJ01000025">
    <property type="protein sequence ID" value="ORY55929.1"/>
    <property type="molecule type" value="Genomic_DNA"/>
</dbReference>
<dbReference type="InterPro" id="IPR011701">
    <property type="entry name" value="MFS"/>
</dbReference>
<evidence type="ECO:0000313" key="7">
    <source>
        <dbReference type="EMBL" id="ORY55929.1"/>
    </source>
</evidence>
<dbReference type="GeneID" id="63778790"/>
<evidence type="ECO:0000256" key="3">
    <source>
        <dbReference type="ARBA" id="ARBA00022989"/>
    </source>
</evidence>
<proteinExistence type="predicted"/>
<feature type="transmembrane region" description="Helical" evidence="6">
    <location>
        <begin position="50"/>
        <end position="75"/>
    </location>
</feature>
<feature type="transmembrane region" description="Helical" evidence="6">
    <location>
        <begin position="118"/>
        <end position="136"/>
    </location>
</feature>
<sequence length="394" mass="42366">MKRNESDIEMRSHTGTADRHTRDKQDAAPTRDLERHALTPVPEYASGIKFWLALATLCLGIFLVTLDSTIVATAIPCITDEFHSLKYFGCYGSIYLVALCMSQLVFGKPTARYSFRWIYTEAMFVFVAGSAICGAAPNSPARAIAGLGSSGLLIIAYSLVPSLASPEKRALSLSLISMALLESFTPFSDLIKTLDLIGLAALLPSIVCLLSALQWGGVSYPWSDGRIIALLAVFAVLGVAFLVIQFWQREKALLPSRIFAQRSISCTKAVDAITLIGGGALISKFGHADIWMVVGTVFGSVSSDLFTAFTTDTSTGKWIGYQINRLILQDIPVGSSMVMLHKLWADVDASTVTNSGIAGLSRGLSGDSLQALLGVINKALMDSWHLPIVLTCMA</sequence>
<keyword evidence="2 6" id="KW-0812">Transmembrane</keyword>
<dbReference type="SUPFAM" id="SSF103473">
    <property type="entry name" value="MFS general substrate transporter"/>
    <property type="match status" value="1"/>
</dbReference>
<dbReference type="PANTHER" id="PTHR23501:SF198">
    <property type="entry name" value="AZOLE RESISTANCE PROTEIN 1-RELATED"/>
    <property type="match status" value="1"/>
</dbReference>
<dbReference type="InterPro" id="IPR036259">
    <property type="entry name" value="MFS_trans_sf"/>
</dbReference>
<comment type="caution">
    <text evidence="7">The sequence shown here is derived from an EMBL/GenBank/DDBJ whole genome shotgun (WGS) entry which is preliminary data.</text>
</comment>
<dbReference type="RefSeq" id="XP_040709881.1">
    <property type="nucleotide sequence ID" value="XM_040862578.1"/>
</dbReference>